<keyword evidence="5 15" id="KW-0813">Transport</keyword>
<feature type="signal peptide" evidence="16">
    <location>
        <begin position="1"/>
        <end position="17"/>
    </location>
</feature>
<keyword evidence="11 15" id="KW-0520">NAD</keyword>
<evidence type="ECO:0000256" key="12">
    <source>
        <dbReference type="ARBA" id="ARBA00023128"/>
    </source>
</evidence>
<evidence type="ECO:0000256" key="16">
    <source>
        <dbReference type="SAM" id="SignalP"/>
    </source>
</evidence>
<dbReference type="GO" id="GO:0008137">
    <property type="term" value="F:NADH dehydrogenase (ubiquinone) activity"/>
    <property type="evidence" value="ECO:0007669"/>
    <property type="project" value="UniProtKB-UniRule"/>
</dbReference>
<keyword evidence="8 15" id="KW-1278">Translocase</keyword>
<evidence type="ECO:0000256" key="15">
    <source>
        <dbReference type="RuleBase" id="RU004430"/>
    </source>
</evidence>
<keyword evidence="15" id="KW-0830">Ubiquinone</keyword>
<dbReference type="EC" id="7.1.1.2" evidence="3 15"/>
<evidence type="ECO:0000256" key="11">
    <source>
        <dbReference type="ARBA" id="ARBA00023027"/>
    </source>
</evidence>
<keyword evidence="16" id="KW-0732">Signal</keyword>
<reference evidence="17" key="1">
    <citation type="journal article" date="2020" name="Mitochondrial DNA Part B Resour">
        <title>Characterization of the complete mitochondrial genome of the false trevally, Lactarius lactarius (Perciformes: Lactariidae).</title>
        <authorList>
            <person name="Tabassum N."/>
            <person name="Lee J.-H."/>
            <person name="Lee S.R."/>
            <person name="Kim J.-H."/>
            <person name="Kim H.-W."/>
        </authorList>
    </citation>
    <scope>NUCLEOTIDE SEQUENCE</scope>
</reference>
<evidence type="ECO:0000256" key="10">
    <source>
        <dbReference type="ARBA" id="ARBA00022989"/>
    </source>
</evidence>
<evidence type="ECO:0000256" key="3">
    <source>
        <dbReference type="ARBA" id="ARBA00012944"/>
    </source>
</evidence>
<feature type="transmembrane region" description="Helical" evidence="15">
    <location>
        <begin position="133"/>
        <end position="161"/>
    </location>
</feature>
<evidence type="ECO:0000256" key="1">
    <source>
        <dbReference type="ARBA" id="ARBA00004225"/>
    </source>
</evidence>
<proteinExistence type="inferred from homology"/>
<comment type="similarity">
    <text evidence="2 15">Belongs to the complex I subunit 6 family.</text>
</comment>
<organism evidence="17">
    <name type="scientific">Lactarius lactarius</name>
    <name type="common">false trevally</name>
    <dbReference type="NCBI Taxonomy" id="445388"/>
    <lineage>
        <taxon>Eukaryota</taxon>
        <taxon>Metazoa</taxon>
        <taxon>Chordata</taxon>
        <taxon>Craniata</taxon>
        <taxon>Vertebrata</taxon>
        <taxon>Euteleostomi</taxon>
        <taxon>Actinopterygii</taxon>
        <taxon>Neopterygii</taxon>
        <taxon>Teleostei</taxon>
        <taxon>Neoteleostei</taxon>
        <taxon>Acanthomorphata</taxon>
        <taxon>Carangaria</taxon>
        <taxon>Carangaria incertae sedis</taxon>
        <taxon>Lactariidae</taxon>
        <taxon>Lactarius</taxon>
    </lineage>
</organism>
<evidence type="ECO:0000256" key="9">
    <source>
        <dbReference type="ARBA" id="ARBA00022982"/>
    </source>
</evidence>
<dbReference type="EMBL" id="MN952976">
    <property type="protein sequence ID" value="QJT43035.1"/>
    <property type="molecule type" value="Genomic_DNA"/>
</dbReference>
<comment type="function">
    <text evidence="15">Core subunit of the mitochondrial membrane respiratory chain NADH dehydrogenase (Complex I) which catalyzes electron transfer from NADH through the respiratory chain, using ubiquinone as an electron acceptor. Essential for the catalytic activity and assembly of complex I.</text>
</comment>
<accession>A0A6M5A5B8</accession>
<protein>
    <recommendedName>
        <fullName evidence="4 15">NADH-ubiquinone oxidoreductase chain 6</fullName>
        <ecNumber evidence="3 15">7.1.1.2</ecNumber>
    </recommendedName>
</protein>
<comment type="catalytic activity">
    <reaction evidence="14 15">
        <text>a ubiquinone + NADH + 5 H(+)(in) = a ubiquinol + NAD(+) + 4 H(+)(out)</text>
        <dbReference type="Rhea" id="RHEA:29091"/>
        <dbReference type="Rhea" id="RHEA-COMP:9565"/>
        <dbReference type="Rhea" id="RHEA-COMP:9566"/>
        <dbReference type="ChEBI" id="CHEBI:15378"/>
        <dbReference type="ChEBI" id="CHEBI:16389"/>
        <dbReference type="ChEBI" id="CHEBI:17976"/>
        <dbReference type="ChEBI" id="CHEBI:57540"/>
        <dbReference type="ChEBI" id="CHEBI:57945"/>
        <dbReference type="EC" id="7.1.1.2"/>
    </reaction>
</comment>
<dbReference type="GO" id="GO:0031966">
    <property type="term" value="C:mitochondrial membrane"/>
    <property type="evidence" value="ECO:0007669"/>
    <property type="project" value="UniProtKB-SubCell"/>
</dbReference>
<comment type="subcellular location">
    <subcellularLocation>
        <location evidence="1 15">Mitochondrion membrane</location>
        <topology evidence="1 15">Multi-pass membrane protein</topology>
    </subcellularLocation>
</comment>
<keyword evidence="13 15" id="KW-0472">Membrane</keyword>
<geneLocation type="mitochondrion" evidence="17"/>
<evidence type="ECO:0000313" key="17">
    <source>
        <dbReference type="EMBL" id="QJT43035.1"/>
    </source>
</evidence>
<dbReference type="Pfam" id="PF00499">
    <property type="entry name" value="Oxidored_q3"/>
    <property type="match status" value="1"/>
</dbReference>
<feature type="transmembrane region" description="Helical" evidence="15">
    <location>
        <begin position="27"/>
        <end position="46"/>
    </location>
</feature>
<gene>
    <name evidence="17" type="primary">ND6</name>
</gene>
<keyword evidence="7 15" id="KW-0812">Transmembrane</keyword>
<evidence type="ECO:0000256" key="6">
    <source>
        <dbReference type="ARBA" id="ARBA00022660"/>
    </source>
</evidence>
<keyword evidence="12 15" id="KW-0496">Mitochondrion</keyword>
<dbReference type="Gene3D" id="1.20.120.1200">
    <property type="entry name" value="NADH-ubiquinone/plastoquinone oxidoreductase chain 6, subunit NuoJ"/>
    <property type="match status" value="1"/>
</dbReference>
<evidence type="ECO:0000256" key="4">
    <source>
        <dbReference type="ARBA" id="ARBA00021095"/>
    </source>
</evidence>
<dbReference type="AlphaFoldDB" id="A0A6M5A5B8"/>
<keyword evidence="9 15" id="KW-0249">Electron transport</keyword>
<evidence type="ECO:0000256" key="8">
    <source>
        <dbReference type="ARBA" id="ARBA00022967"/>
    </source>
</evidence>
<dbReference type="PANTHER" id="PTHR11435:SF1">
    <property type="entry name" value="NADH-UBIQUINONE OXIDOREDUCTASE CHAIN 6"/>
    <property type="match status" value="1"/>
</dbReference>
<keyword evidence="6 15" id="KW-0679">Respiratory chain</keyword>
<feature type="transmembrane region" description="Helical" evidence="15">
    <location>
        <begin position="53"/>
        <end position="75"/>
    </location>
</feature>
<dbReference type="PANTHER" id="PTHR11435">
    <property type="entry name" value="NADH UBIQUINONE OXIDOREDUCTASE SUBUNIT ND6"/>
    <property type="match status" value="1"/>
</dbReference>
<evidence type="ECO:0000256" key="5">
    <source>
        <dbReference type="ARBA" id="ARBA00022448"/>
    </source>
</evidence>
<evidence type="ECO:0000256" key="7">
    <source>
        <dbReference type="ARBA" id="ARBA00022692"/>
    </source>
</evidence>
<dbReference type="InterPro" id="IPR001457">
    <property type="entry name" value="NADH_UbQ/plastoQ_OxRdtase_su6"/>
</dbReference>
<feature type="transmembrane region" description="Helical" evidence="15">
    <location>
        <begin position="87"/>
        <end position="112"/>
    </location>
</feature>
<keyword evidence="10 15" id="KW-1133">Transmembrane helix</keyword>
<evidence type="ECO:0000256" key="14">
    <source>
        <dbReference type="ARBA" id="ARBA00049551"/>
    </source>
</evidence>
<feature type="chain" id="PRO_5026727684" description="NADH-ubiquinone oxidoreductase chain 6" evidence="16">
    <location>
        <begin position="18"/>
        <end position="176"/>
    </location>
</feature>
<name>A0A6M5A5B8_9TELE</name>
<evidence type="ECO:0000256" key="13">
    <source>
        <dbReference type="ARBA" id="ARBA00023136"/>
    </source>
</evidence>
<dbReference type="InterPro" id="IPR050269">
    <property type="entry name" value="ComplexI_Subunit6"/>
</dbReference>
<sequence>MTFLMYVLLFAFVLGLAAVASNPSPYFGALGMAVVSVLGCGVLLHFGSSFLSLVLLMIYLGGMLVVFGYSSAFAADRYPKDWGNWTVFFSFVAYVLLILFLTRVVGAWPWWWSTSWVPSDEQNARHSLSRGEGAGIAVLYTVGAVMLLLSGSALLITLFVVMELTRRLLRGGVRLL</sequence>
<evidence type="ECO:0000256" key="2">
    <source>
        <dbReference type="ARBA" id="ARBA00005698"/>
    </source>
</evidence>
<dbReference type="InterPro" id="IPR042106">
    <property type="entry name" value="Nuo/plastoQ_OxRdtase_6_NuoJ"/>
</dbReference>